<dbReference type="PANTHER" id="PTHR30461:SF23">
    <property type="entry name" value="DNA RECOMBINASE-RELATED"/>
    <property type="match status" value="1"/>
</dbReference>
<dbReference type="CDD" id="cd00338">
    <property type="entry name" value="Ser_Recombinase"/>
    <property type="match status" value="1"/>
</dbReference>
<dbReference type="RefSeq" id="WP_262654997.1">
    <property type="nucleotide sequence ID" value="NZ_JAOQKE010000013.1"/>
</dbReference>
<evidence type="ECO:0000313" key="3">
    <source>
        <dbReference type="EMBL" id="MCU6725734.1"/>
    </source>
</evidence>
<feature type="domain" description="Resolvase/invertase-type recombinase catalytic" evidence="1">
    <location>
        <begin position="3"/>
        <end position="155"/>
    </location>
</feature>
<dbReference type="SMART" id="SM00857">
    <property type="entry name" value="Resolvase"/>
    <property type="match status" value="1"/>
</dbReference>
<dbReference type="Proteomes" id="UP001652338">
    <property type="component" value="Unassembled WGS sequence"/>
</dbReference>
<dbReference type="Pfam" id="PF07508">
    <property type="entry name" value="Recombinase"/>
    <property type="match status" value="1"/>
</dbReference>
<gene>
    <name evidence="3" type="ORF">OCV47_10295</name>
</gene>
<comment type="caution">
    <text evidence="3">The sequence shown here is derived from an EMBL/GenBank/DDBJ whole genome shotgun (WGS) entry which is preliminary data.</text>
</comment>
<reference evidence="3 4" key="1">
    <citation type="journal article" date="2021" name="ISME Commun">
        <title>Automated analysis of genomic sequences facilitates high-throughput and comprehensive description of bacteria.</title>
        <authorList>
            <person name="Hitch T.C.A."/>
        </authorList>
    </citation>
    <scope>NUCLEOTIDE SEQUENCE [LARGE SCALE GENOMIC DNA]</scope>
    <source>
        <strain evidence="3 4">Sanger_29</strain>
    </source>
</reference>
<keyword evidence="4" id="KW-1185">Reference proteome</keyword>
<proteinExistence type="predicted"/>
<name>A0ABT2SMK5_9FIRM</name>
<dbReference type="SUPFAM" id="SSF53041">
    <property type="entry name" value="Resolvase-like"/>
    <property type="match status" value="1"/>
</dbReference>
<evidence type="ECO:0000259" key="1">
    <source>
        <dbReference type="PROSITE" id="PS51736"/>
    </source>
</evidence>
<dbReference type="EMBL" id="JAOQKE010000013">
    <property type="protein sequence ID" value="MCU6725734.1"/>
    <property type="molecule type" value="Genomic_DNA"/>
</dbReference>
<dbReference type="Gene3D" id="3.40.50.1390">
    <property type="entry name" value="Resolvase, N-terminal catalytic domain"/>
    <property type="match status" value="1"/>
</dbReference>
<feature type="domain" description="Recombinase" evidence="2">
    <location>
        <begin position="163"/>
        <end position="305"/>
    </location>
</feature>
<accession>A0ABT2SMK5</accession>
<dbReference type="PANTHER" id="PTHR30461">
    <property type="entry name" value="DNA-INVERTASE FROM LAMBDOID PROPHAGE"/>
    <property type="match status" value="1"/>
</dbReference>
<sequence length="528" mass="60315">MEQYCMYLRKSRADREAEQRGEMETLSRHEAALLALAARNHHPITKIYREVVSGETIAARPCMQELLSEVEAGIWTGVYVMEVERLARGDTIDQGVVSRAFRLSSTLIITPIKTYHPDNEFDEEYFEFGLFMSRREYATIKRRLQRGRDASVREGKYIGNRTPYGYYREKIPHDKGFRLVPDPDQADVVRNIYKWYCNGIPADGVSPTTFGMAKIRDRLNGLGIPAATGGPWTISSVSGILQNPVYTGKIRHNYRPAEKSLSGGVITVRRPRNGSGDLYDGLHEAIISQESFDMVQDFMKNRKLPSIPYKKKMANPLSGIVRCSVCGKVMIRRPYQSGRQCTLMCQTAHCATVASDLDDVEREILNGLAEWLKDYKLQWNIPDSADSSPAVSMLQTQLVQKRKEEERLQSQLDNTYDLLEQGIYTKDVFLTRNKMVVEKLEDVHISINSLEKEIVLEQKRLQAKIDVIPKVENILDVYWTLPDAKSKNDLLKSVLDKVIYTKSGRNGPHRKVHYTFALDLYPRLPKSP</sequence>
<dbReference type="PROSITE" id="PS51737">
    <property type="entry name" value="RECOMBINASE_DNA_BIND"/>
    <property type="match status" value="1"/>
</dbReference>
<protein>
    <submittedName>
        <fullName evidence="3">Recombinase family protein</fullName>
    </submittedName>
</protein>
<dbReference type="InterPro" id="IPR050639">
    <property type="entry name" value="SSR_resolvase"/>
</dbReference>
<dbReference type="InterPro" id="IPR036162">
    <property type="entry name" value="Resolvase-like_N_sf"/>
</dbReference>
<organism evidence="3 4">
    <name type="scientific">Muricoprocola aceti</name>
    <dbReference type="NCBI Taxonomy" id="2981772"/>
    <lineage>
        <taxon>Bacteria</taxon>
        <taxon>Bacillati</taxon>
        <taxon>Bacillota</taxon>
        <taxon>Clostridia</taxon>
        <taxon>Lachnospirales</taxon>
        <taxon>Lachnospiraceae</taxon>
        <taxon>Muricoprocola</taxon>
    </lineage>
</organism>
<dbReference type="PROSITE" id="PS51736">
    <property type="entry name" value="RECOMBINASES_3"/>
    <property type="match status" value="1"/>
</dbReference>
<evidence type="ECO:0000313" key="4">
    <source>
        <dbReference type="Proteomes" id="UP001652338"/>
    </source>
</evidence>
<dbReference type="InterPro" id="IPR006119">
    <property type="entry name" value="Resolv_N"/>
</dbReference>
<dbReference type="Gene3D" id="3.90.1750.20">
    <property type="entry name" value="Putative Large Serine Recombinase, Chain B, Domain 2"/>
    <property type="match status" value="1"/>
</dbReference>
<dbReference type="InterPro" id="IPR011109">
    <property type="entry name" value="DNA_bind_recombinase_dom"/>
</dbReference>
<dbReference type="InterPro" id="IPR038109">
    <property type="entry name" value="DNA_bind_recomb_sf"/>
</dbReference>
<evidence type="ECO:0000259" key="2">
    <source>
        <dbReference type="PROSITE" id="PS51737"/>
    </source>
</evidence>
<dbReference type="Pfam" id="PF00239">
    <property type="entry name" value="Resolvase"/>
    <property type="match status" value="1"/>
</dbReference>